<dbReference type="Proteomes" id="UP000014500">
    <property type="component" value="Unassembled WGS sequence"/>
</dbReference>
<feature type="transmembrane region" description="Helical" evidence="1">
    <location>
        <begin position="161"/>
        <end position="183"/>
    </location>
</feature>
<accession>T1J7I2</accession>
<evidence type="ECO:0000256" key="1">
    <source>
        <dbReference type="SAM" id="Phobius"/>
    </source>
</evidence>
<keyword evidence="1" id="KW-0812">Transmembrane</keyword>
<dbReference type="EnsemblMetazoa" id="SMAR009631-RA">
    <property type="protein sequence ID" value="SMAR009631-PA"/>
    <property type="gene ID" value="SMAR009631"/>
</dbReference>
<dbReference type="EMBL" id="JH431929">
    <property type="status" value="NOT_ANNOTATED_CDS"/>
    <property type="molecule type" value="Genomic_DNA"/>
</dbReference>
<reference evidence="2" key="2">
    <citation type="submission" date="2015-02" db="UniProtKB">
        <authorList>
            <consortium name="EnsemblMetazoa"/>
        </authorList>
    </citation>
    <scope>IDENTIFICATION</scope>
</reference>
<protein>
    <submittedName>
        <fullName evidence="2">Uncharacterized protein</fullName>
    </submittedName>
</protein>
<reference evidence="3" key="1">
    <citation type="submission" date="2011-05" db="EMBL/GenBank/DDBJ databases">
        <authorList>
            <person name="Richards S.R."/>
            <person name="Qu J."/>
            <person name="Jiang H."/>
            <person name="Jhangiani S.N."/>
            <person name="Agravi P."/>
            <person name="Goodspeed R."/>
            <person name="Gross S."/>
            <person name="Mandapat C."/>
            <person name="Jackson L."/>
            <person name="Mathew T."/>
            <person name="Pu L."/>
            <person name="Thornton R."/>
            <person name="Saada N."/>
            <person name="Wilczek-Boney K.B."/>
            <person name="Lee S."/>
            <person name="Kovar C."/>
            <person name="Wu Y."/>
            <person name="Scherer S.E."/>
            <person name="Worley K.C."/>
            <person name="Muzny D.M."/>
            <person name="Gibbs R."/>
        </authorList>
    </citation>
    <scope>NUCLEOTIDE SEQUENCE</scope>
    <source>
        <strain evidence="3">Brora</strain>
    </source>
</reference>
<proteinExistence type="predicted"/>
<organism evidence="2 3">
    <name type="scientific">Strigamia maritima</name>
    <name type="common">European centipede</name>
    <name type="synonym">Geophilus maritimus</name>
    <dbReference type="NCBI Taxonomy" id="126957"/>
    <lineage>
        <taxon>Eukaryota</taxon>
        <taxon>Metazoa</taxon>
        <taxon>Ecdysozoa</taxon>
        <taxon>Arthropoda</taxon>
        <taxon>Myriapoda</taxon>
        <taxon>Chilopoda</taxon>
        <taxon>Pleurostigmophora</taxon>
        <taxon>Geophilomorpha</taxon>
        <taxon>Linotaeniidae</taxon>
        <taxon>Strigamia</taxon>
    </lineage>
</organism>
<keyword evidence="3" id="KW-1185">Reference proteome</keyword>
<keyword evidence="1" id="KW-1133">Transmembrane helix</keyword>
<evidence type="ECO:0000313" key="3">
    <source>
        <dbReference type="Proteomes" id="UP000014500"/>
    </source>
</evidence>
<evidence type="ECO:0000313" key="2">
    <source>
        <dbReference type="EnsemblMetazoa" id="SMAR009631-PA"/>
    </source>
</evidence>
<name>T1J7I2_STRMM</name>
<dbReference type="HOGENOM" id="CLU_1449440_0_0_1"/>
<keyword evidence="1" id="KW-0472">Membrane</keyword>
<dbReference type="AlphaFoldDB" id="T1J7I2"/>
<sequence>MWGWPIPILFVCQYFVSGSFVVGNVYRRGMTIAAKDNDESGKLEALRLYLERNAEPKLYRSYNRQFEPAYHVAERDAEDISHRNSFEPEDGEIDAIGNKFIQTEDKHSRSSISQPETIPEVIQKLPVNVQKQARAKLNKDNANSPLAHKSERAPTDKTSDIYFIALVAGCSVAGVSGVIAAGFCWYK</sequence>
<feature type="transmembrane region" description="Helical" evidence="1">
    <location>
        <begin position="6"/>
        <end position="26"/>
    </location>
</feature>